<evidence type="ECO:0000313" key="3">
    <source>
        <dbReference type="Proteomes" id="UP000264006"/>
    </source>
</evidence>
<dbReference type="EMBL" id="CP031165">
    <property type="protein sequence ID" value="AXV06265.1"/>
    <property type="molecule type" value="Genomic_DNA"/>
</dbReference>
<reference evidence="2 3" key="1">
    <citation type="submission" date="2018-09" db="EMBL/GenBank/DDBJ databases">
        <title>Complete genome sequence of Euzebya sp. DY32-46 isolated from seawater of Pacific Ocean.</title>
        <authorList>
            <person name="Xu L."/>
            <person name="Wu Y.-H."/>
            <person name="Xu X.-W."/>
        </authorList>
    </citation>
    <scope>NUCLEOTIDE SEQUENCE [LARGE SCALE GENOMIC DNA]</scope>
    <source>
        <strain evidence="2 3">DY32-46</strain>
    </source>
</reference>
<gene>
    <name evidence="2" type="ORF">DVS28_a1572</name>
</gene>
<dbReference type="RefSeq" id="WP_114590950.1">
    <property type="nucleotide sequence ID" value="NZ_CP031165.1"/>
</dbReference>
<proteinExistence type="predicted"/>
<evidence type="ECO:0000313" key="2">
    <source>
        <dbReference type="EMBL" id="AXV06265.1"/>
    </source>
</evidence>
<sequence>MTTARPQGPWQAGFEPIDLPRVLHYPDATRYAARMEGHLTRAPASMGDDVAGQHDDHADPPADPYDPMWLREHSQDWDIVHVHVGLPPGTDPRLPIALDTHRRQGTPVLVTVHDLPGSGTIAGDALDMPSVQRVLADAWLVTTFTTGAARTILERTGIRPRVIPHGPMLSGADLLRARRYRTACGGEWGPILVELEPHHPANDVDGALDACALLAGSMPVRLLVHAVHEHAVAGHPGIQAADLVVHHGMAFDQVVDHIAAARALVLPRTAGLHSQRLELAADIGTPVISGRVGHLAEQHPVVGVPVHDGRIDVAALAEAMLTPAEHSVTSRVEDRERAWAEVCMAHERLYSTARSHGAHVPDHSASTP</sequence>
<dbReference type="Proteomes" id="UP000264006">
    <property type="component" value="Chromosome"/>
</dbReference>
<dbReference type="Gene3D" id="3.40.50.2000">
    <property type="entry name" value="Glycogen Phosphorylase B"/>
    <property type="match status" value="1"/>
</dbReference>
<organism evidence="2 3">
    <name type="scientific">Euzebya pacifica</name>
    <dbReference type="NCBI Taxonomy" id="1608957"/>
    <lineage>
        <taxon>Bacteria</taxon>
        <taxon>Bacillati</taxon>
        <taxon>Actinomycetota</taxon>
        <taxon>Nitriliruptoria</taxon>
        <taxon>Euzebyales</taxon>
    </lineage>
</organism>
<dbReference type="AlphaFoldDB" id="A0A346XVL8"/>
<name>A0A346XVL8_9ACTN</name>
<keyword evidence="3" id="KW-1185">Reference proteome</keyword>
<evidence type="ECO:0000256" key="1">
    <source>
        <dbReference type="SAM" id="MobiDB-lite"/>
    </source>
</evidence>
<dbReference type="KEGG" id="euz:DVS28_a1572"/>
<feature type="region of interest" description="Disordered" evidence="1">
    <location>
        <begin position="44"/>
        <end position="64"/>
    </location>
</feature>
<dbReference type="SUPFAM" id="SSF53756">
    <property type="entry name" value="UDP-Glycosyltransferase/glycogen phosphorylase"/>
    <property type="match status" value="1"/>
</dbReference>
<protein>
    <recommendedName>
        <fullName evidence="4">D-inositol 3-phosphate glycosyltransferase</fullName>
    </recommendedName>
</protein>
<dbReference type="OrthoDB" id="3287135at2"/>
<feature type="compositionally biased region" description="Basic and acidic residues" evidence="1">
    <location>
        <begin position="51"/>
        <end position="60"/>
    </location>
</feature>
<evidence type="ECO:0008006" key="4">
    <source>
        <dbReference type="Google" id="ProtNLM"/>
    </source>
</evidence>
<accession>A0A346XVL8</accession>